<protein>
    <recommendedName>
        <fullName evidence="2">2EXR domain-containing protein</fullName>
    </recommendedName>
</protein>
<accession>A0A4Z1H8Z2</accession>
<evidence type="ECO:0000313" key="3">
    <source>
        <dbReference type="EMBL" id="TGO45598.1"/>
    </source>
</evidence>
<dbReference type="InterPro" id="IPR045518">
    <property type="entry name" value="2EXR"/>
</dbReference>
<proteinExistence type="predicted"/>
<dbReference type="EMBL" id="PQXN01000377">
    <property type="protein sequence ID" value="TGO45598.1"/>
    <property type="molecule type" value="Genomic_DNA"/>
</dbReference>
<dbReference type="PANTHER" id="PTHR35910">
    <property type="entry name" value="2EXR DOMAIN-CONTAINING PROTEIN"/>
    <property type="match status" value="1"/>
</dbReference>
<comment type="caution">
    <text evidence="3">The sequence shown here is derived from an EMBL/GenBank/DDBJ whole genome shotgun (WGS) entry which is preliminary data.</text>
</comment>
<feature type="region of interest" description="Disordered" evidence="1">
    <location>
        <begin position="1"/>
        <end position="22"/>
    </location>
</feature>
<dbReference type="PANTHER" id="PTHR35910:SF1">
    <property type="entry name" value="2EXR DOMAIN-CONTAINING PROTEIN"/>
    <property type="match status" value="1"/>
</dbReference>
<evidence type="ECO:0000313" key="4">
    <source>
        <dbReference type="Proteomes" id="UP000297527"/>
    </source>
</evidence>
<evidence type="ECO:0000256" key="1">
    <source>
        <dbReference type="SAM" id="MobiDB-lite"/>
    </source>
</evidence>
<dbReference type="Pfam" id="PF20150">
    <property type="entry name" value="2EXR"/>
    <property type="match status" value="1"/>
</dbReference>
<keyword evidence="4" id="KW-1185">Reference proteome</keyword>
<dbReference type="OrthoDB" id="3540592at2759"/>
<feature type="domain" description="2EXR" evidence="2">
    <location>
        <begin position="95"/>
        <end position="231"/>
    </location>
</feature>
<dbReference type="AlphaFoldDB" id="A0A4Z1H8Z2"/>
<evidence type="ECO:0000259" key="2">
    <source>
        <dbReference type="Pfam" id="PF20150"/>
    </source>
</evidence>
<dbReference type="Proteomes" id="UP000297527">
    <property type="component" value="Unassembled WGS sequence"/>
</dbReference>
<organism evidence="3 4">
    <name type="scientific">Botryotinia convoluta</name>
    <dbReference type="NCBI Taxonomy" id="54673"/>
    <lineage>
        <taxon>Eukaryota</taxon>
        <taxon>Fungi</taxon>
        <taxon>Dikarya</taxon>
        <taxon>Ascomycota</taxon>
        <taxon>Pezizomycotina</taxon>
        <taxon>Leotiomycetes</taxon>
        <taxon>Helotiales</taxon>
        <taxon>Sclerotiniaceae</taxon>
        <taxon>Botryotinia</taxon>
    </lineage>
</organism>
<reference evidence="3 4" key="1">
    <citation type="submission" date="2017-12" db="EMBL/GenBank/DDBJ databases">
        <title>Comparative genomics of Botrytis spp.</title>
        <authorList>
            <person name="Valero-Jimenez C.A."/>
            <person name="Tapia P."/>
            <person name="Veloso J."/>
            <person name="Silva-Moreno E."/>
            <person name="Staats M."/>
            <person name="Valdes J.H."/>
            <person name="Van Kan J.A.L."/>
        </authorList>
    </citation>
    <scope>NUCLEOTIDE SEQUENCE [LARGE SCALE GENOMIC DNA]</scope>
    <source>
        <strain evidence="3 4">MUCL11595</strain>
    </source>
</reference>
<sequence>MEGATFSPERSQPNDQKSEGILANAITTVPDELSPRESISGGQVVDLPVSEDWEIVGYLNRVQIVQINGMDPKSDQETLKAYKEIEWPALYFKTFTCFSGLPLELRRKIWFHALPEPRLVNFELYPKPEAALHQGQHPEFISIAIRDYTLTTDDAKNKEMSLDIRPFFLTCHEFKDVFLEHYKSFDIHTQIPADGRCLYTPPMLPTYSTICHVGMENPPSQCYIDPKVDSLKFDSLEESIEILSSIDITLNLSAFQHIAIAQYSKRSTSPNQSVVSESTWKAIEDNFPQLNSVTLSGNFAGTHVERFPTRIPTITRFHTLTEDTIGDFAGKRFAKILMDW</sequence>
<name>A0A4Z1H8Z2_9HELO</name>
<gene>
    <name evidence="3" type="ORF">BCON_0379g00010</name>
</gene>